<accession>A0A3P1SJN8</accession>
<reference evidence="1 2" key="1">
    <citation type="submission" date="2018-11" db="EMBL/GenBank/DDBJ databases">
        <title>The draft genome sequence of Amphritea balenae JAMM 1525T.</title>
        <authorList>
            <person name="Fang Z."/>
            <person name="Zhang Y."/>
            <person name="Han X."/>
        </authorList>
    </citation>
    <scope>NUCLEOTIDE SEQUENCE [LARGE SCALE GENOMIC DNA]</scope>
    <source>
        <strain evidence="1 2">JAMM 1525</strain>
    </source>
</reference>
<comment type="caution">
    <text evidence="1">The sequence shown here is derived from an EMBL/GenBank/DDBJ whole genome shotgun (WGS) entry which is preliminary data.</text>
</comment>
<evidence type="ECO:0000313" key="1">
    <source>
        <dbReference type="EMBL" id="RRC97276.1"/>
    </source>
</evidence>
<dbReference type="AlphaFoldDB" id="A0A3P1SJN8"/>
<proteinExistence type="predicted"/>
<name>A0A3P1SJN8_9GAMM</name>
<dbReference type="EMBL" id="RQXV01000013">
    <property type="protein sequence ID" value="RRC97276.1"/>
    <property type="molecule type" value="Genomic_DNA"/>
</dbReference>
<gene>
    <name evidence="1" type="ORF">EHS89_18900</name>
</gene>
<keyword evidence="2" id="KW-1185">Reference proteome</keyword>
<protein>
    <submittedName>
        <fullName evidence="1">Uncharacterized protein</fullName>
    </submittedName>
</protein>
<sequence length="65" mass="7502">MTMNSIEHKITQLLKDGHTEQQVIALIELPATQSTAILKRFNEQRLQEKARVTNQHNQALYAMNL</sequence>
<evidence type="ECO:0000313" key="2">
    <source>
        <dbReference type="Proteomes" id="UP000267535"/>
    </source>
</evidence>
<dbReference type="Proteomes" id="UP000267535">
    <property type="component" value="Unassembled WGS sequence"/>
</dbReference>
<dbReference type="OrthoDB" id="6121160at2"/>
<organism evidence="1 2">
    <name type="scientific">Amphritea balenae</name>
    <dbReference type="NCBI Taxonomy" id="452629"/>
    <lineage>
        <taxon>Bacteria</taxon>
        <taxon>Pseudomonadati</taxon>
        <taxon>Pseudomonadota</taxon>
        <taxon>Gammaproteobacteria</taxon>
        <taxon>Oceanospirillales</taxon>
        <taxon>Oceanospirillaceae</taxon>
        <taxon>Amphritea</taxon>
    </lineage>
</organism>
<dbReference type="RefSeq" id="WP_124927734.1">
    <property type="nucleotide sequence ID" value="NZ_BMOH01000002.1"/>
</dbReference>